<reference evidence="12" key="1">
    <citation type="journal article" date="2020" name="Stud. Mycol.">
        <title>101 Dothideomycetes genomes: a test case for predicting lifestyles and emergence of pathogens.</title>
        <authorList>
            <person name="Haridas S."/>
            <person name="Albert R."/>
            <person name="Binder M."/>
            <person name="Bloem J."/>
            <person name="Labutti K."/>
            <person name="Salamov A."/>
            <person name="Andreopoulos B."/>
            <person name="Baker S."/>
            <person name="Barry K."/>
            <person name="Bills G."/>
            <person name="Bluhm B."/>
            <person name="Cannon C."/>
            <person name="Castanera R."/>
            <person name="Culley D."/>
            <person name="Daum C."/>
            <person name="Ezra D."/>
            <person name="Gonzalez J."/>
            <person name="Henrissat B."/>
            <person name="Kuo A."/>
            <person name="Liang C."/>
            <person name="Lipzen A."/>
            <person name="Lutzoni F."/>
            <person name="Magnuson J."/>
            <person name="Mondo S."/>
            <person name="Nolan M."/>
            <person name="Ohm R."/>
            <person name="Pangilinan J."/>
            <person name="Park H.-J."/>
            <person name="Ramirez L."/>
            <person name="Alfaro M."/>
            <person name="Sun H."/>
            <person name="Tritt A."/>
            <person name="Yoshinaga Y."/>
            <person name="Zwiers L.-H."/>
            <person name="Turgeon B."/>
            <person name="Goodwin S."/>
            <person name="Spatafora J."/>
            <person name="Crous P."/>
            <person name="Grigoriev I."/>
        </authorList>
    </citation>
    <scope>NUCLEOTIDE SEQUENCE</scope>
    <source>
        <strain evidence="12">CBS 119925</strain>
    </source>
</reference>
<comment type="subcellular location">
    <subcellularLocation>
        <location evidence="5">Cytoplasm</location>
    </subcellularLocation>
    <subcellularLocation>
        <location evidence="5">Nucleus</location>
    </subcellularLocation>
</comment>
<evidence type="ECO:0000259" key="11">
    <source>
        <dbReference type="Pfam" id="PF23936"/>
    </source>
</evidence>
<dbReference type="Pfam" id="PF23878">
    <property type="entry name" value="TPR_ELP1"/>
    <property type="match status" value="1"/>
</dbReference>
<dbReference type="GO" id="GO:0005829">
    <property type="term" value="C:cytosol"/>
    <property type="evidence" value="ECO:0007669"/>
    <property type="project" value="TreeGrafter"/>
</dbReference>
<dbReference type="Pfam" id="PF04762">
    <property type="entry name" value="Beta-prop_ELP1_1st"/>
    <property type="match status" value="1"/>
</dbReference>
<comment type="similarity">
    <text evidence="2 5">Belongs to the ELP1/IKA1 family.</text>
</comment>
<dbReference type="InterPro" id="IPR056165">
    <property type="entry name" value="Beta-prop_ELP1_2nd"/>
</dbReference>
<evidence type="ECO:0000256" key="2">
    <source>
        <dbReference type="ARBA" id="ARBA00006086"/>
    </source>
</evidence>
<name>A0A6A6UW17_9PLEO</name>
<dbReference type="PANTHER" id="PTHR12747">
    <property type="entry name" value="ELONGATOR COMPLEX PROTEIN 1"/>
    <property type="match status" value="1"/>
</dbReference>
<dbReference type="InterPro" id="IPR056164">
    <property type="entry name" value="Beta-prop_ELP1_1st"/>
</dbReference>
<accession>A0A6A6UW17</accession>
<dbReference type="GO" id="GO:0033588">
    <property type="term" value="C:elongator holoenzyme complex"/>
    <property type="evidence" value="ECO:0007669"/>
    <property type="project" value="InterPro"/>
</dbReference>
<feature type="domain" description="ELP1 first N-terminal beta-propeller" evidence="7">
    <location>
        <begin position="1"/>
        <end position="365"/>
    </location>
</feature>
<feature type="compositionally biased region" description="Basic and acidic residues" evidence="6">
    <location>
        <begin position="1261"/>
        <end position="1277"/>
    </location>
</feature>
<evidence type="ECO:0000256" key="4">
    <source>
        <dbReference type="ARBA" id="ARBA00022694"/>
    </source>
</evidence>
<dbReference type="Pfam" id="PF23797">
    <property type="entry name" value="Beta-prop_ELP1_2nd"/>
    <property type="match status" value="1"/>
</dbReference>
<evidence type="ECO:0000259" key="7">
    <source>
        <dbReference type="Pfam" id="PF04762"/>
    </source>
</evidence>
<dbReference type="Proteomes" id="UP000799440">
    <property type="component" value="Unassembled WGS sequence"/>
</dbReference>
<dbReference type="InterPro" id="IPR056167">
    <property type="entry name" value="A-sol_ELP1"/>
</dbReference>
<dbReference type="InterPro" id="IPR056169">
    <property type="entry name" value="HB_ELP1"/>
</dbReference>
<feature type="domain" description="ELP1 three-helical bundle" evidence="11">
    <location>
        <begin position="1067"/>
        <end position="1246"/>
    </location>
</feature>
<evidence type="ECO:0000256" key="6">
    <source>
        <dbReference type="SAM" id="MobiDB-lite"/>
    </source>
</evidence>
<dbReference type="InterPro" id="IPR056166">
    <property type="entry name" value="TPR_ELP1"/>
</dbReference>
<evidence type="ECO:0000256" key="1">
    <source>
        <dbReference type="ARBA" id="ARBA00005043"/>
    </source>
</evidence>
<keyword evidence="5" id="KW-0539">Nucleus</keyword>
<evidence type="ECO:0000313" key="13">
    <source>
        <dbReference type="Proteomes" id="UP000799440"/>
    </source>
</evidence>
<evidence type="ECO:0000259" key="8">
    <source>
        <dbReference type="Pfam" id="PF23797"/>
    </source>
</evidence>
<feature type="domain" description="ELP1 N-terminal second beta-propeller" evidence="8">
    <location>
        <begin position="404"/>
        <end position="658"/>
    </location>
</feature>
<sequence length="1308" mass="146238">MRNLRITGRSLLRFQGEDPLPLTATTSDAASDALICAFGPSSSRAAIELKRLHPAGSESGERLDSIASWDAPCPLPSLPHDRILDLHYFADTATTCLVLAGGDIILVRESPLQNEDLVEIVGSIDAGISAAAWSPDEELLVIVTQADTLLLMTRDIENISNITLTPDDVNVSSHVSVGWGKKETQFKGKRARALQDPTVPERIDEGTLSPFEDHSVTVSWRGDGAYFAVNTVEQNRRRMIRVYSREGELDSVSEPVDRMEGALSWRPSGNLIASIRRLDDRVEVIFFERNGLRHGQFNLRLTPEELQSLARPLTLRWNNDSNVLAVSHPNKVQLWTMSNYHYYLKQELVAPEEATQTVMVNWHSERPLSLALATPESLQLLDYLSTTATGSVAPPYDYGAVASIDGKCLKLTPLRIANVPPPMAFKQLTLESAPVDVAISEYGNKIAVLSDSGLYVYGTDLTKRPVPMPSLLWHNHEFRGHEPRHVAFRGHETVYVVTDSWDEDHSLLWKSSHESLTCVAPVGENSPVASLVTSVDYQDVYLQFRDGSLYAVDSEESQQLTQLTFKAPSFAPDVKIVRVDGTEIAFTLTRSGALFANDRSLVRNCTSFLVTPSHLIYTTTQHLLKFVHLTSVDQLELPADEPQEDERCRSIERGAKLVTAMPTTYSVVLQMPRGNLETIYPRALVLAAIRRSIEADRYGEAFLVCRSQRVDMNILHDHDPERFMAKIAEVVNQIKRVDHIDLLLSQLRNEDVSETMYKETLKTKDQEVKAKQSPSDIESKVNRICDAFLAVLEKPEYREAHMQNIITSHVCKTPPDLEAGLAMIGKLQKSQDPLTDKAAEHICFLADVNQLYDTALGIYNLELALLIAQQSQKDPREYLPHLQSLHDAPPLRRKFLIDDQLGRRTKALQHLKDLDAFDELQEYTQKHNLYSEALELYQYDHPRLQTLTRLYADHLSATNKHADAAIAYESLDDHASAWPHYRSAHLWREALSSASLAGESADAIKSLALSLAEDLTESKDYTSASHIHLHHLSDLPNALKLLARATHFSPAIHLATLHSQPALIRDVINPALIERAAEFSEFLADMKTQLQAQIPRLLELRAKKEQDPGSYYTGVHESGAGNAGGIAGDRDIPDNISVAATETTSAGTFMTRYTNRSNSTLNTTTTRRTSKKRRQEERKRARGKKGTVYEEEYLVGSVERLVERVNGIVEKGGEAERLVQALVRRGMRERARACQRGVEEVVGMCREAVRVVFEGDESKEEEGKKKLEEEEEERHTGGDATFWASVEEVNRKKVAPVVKGFEGLSLLG</sequence>
<comment type="pathway">
    <text evidence="1">tRNA modification; 5-methoxycarbonylmethyl-2-thiouridine-tRNA biosynthesis.</text>
</comment>
<protein>
    <recommendedName>
        <fullName evidence="5">Elongator complex protein 1</fullName>
    </recommendedName>
</protein>
<feature type="domain" description="ELP1 alpha-solenoid" evidence="10">
    <location>
        <begin position="682"/>
        <end position="885"/>
    </location>
</feature>
<organism evidence="12 13">
    <name type="scientific">Sporormia fimetaria CBS 119925</name>
    <dbReference type="NCBI Taxonomy" id="1340428"/>
    <lineage>
        <taxon>Eukaryota</taxon>
        <taxon>Fungi</taxon>
        <taxon>Dikarya</taxon>
        <taxon>Ascomycota</taxon>
        <taxon>Pezizomycotina</taxon>
        <taxon>Dothideomycetes</taxon>
        <taxon>Pleosporomycetidae</taxon>
        <taxon>Pleosporales</taxon>
        <taxon>Sporormiaceae</taxon>
        <taxon>Sporormia</taxon>
    </lineage>
</organism>
<dbReference type="InterPro" id="IPR006849">
    <property type="entry name" value="Elp1"/>
</dbReference>
<feature type="domain" description="ELP1 TPR" evidence="9">
    <location>
        <begin position="893"/>
        <end position="1051"/>
    </location>
</feature>
<feature type="compositionally biased region" description="Low complexity" evidence="6">
    <location>
        <begin position="1155"/>
        <end position="1167"/>
    </location>
</feature>
<dbReference type="OrthoDB" id="40048at2759"/>
<evidence type="ECO:0000313" key="12">
    <source>
        <dbReference type="EMBL" id="KAF2742448.1"/>
    </source>
</evidence>
<dbReference type="Pfam" id="PF23925">
    <property type="entry name" value="A-sol_ELP1"/>
    <property type="match status" value="1"/>
</dbReference>
<evidence type="ECO:0000256" key="5">
    <source>
        <dbReference type="PIRNR" id="PIRNR017233"/>
    </source>
</evidence>
<dbReference type="PANTHER" id="PTHR12747:SF0">
    <property type="entry name" value="ELONGATOR COMPLEX PROTEIN 1"/>
    <property type="match status" value="1"/>
</dbReference>
<dbReference type="GO" id="GO:0005634">
    <property type="term" value="C:nucleus"/>
    <property type="evidence" value="ECO:0007669"/>
    <property type="project" value="UniProtKB-SubCell"/>
</dbReference>
<comment type="function">
    <text evidence="5">Component of the elongator complex which is required for multiple tRNA modifications, including mcm5U (5-methoxycarbonylmethyl uridine), mcm5s2U (5-methoxycarbonylmethyl-2-thiouridine), and ncm5U (5-carbamoylmethyl uridine). The elongator complex catalyzes formation of carboxymethyluridine in the wobble base at position 34 in tRNAs.</text>
</comment>
<keyword evidence="13" id="KW-1185">Reference proteome</keyword>
<dbReference type="SUPFAM" id="SSF82171">
    <property type="entry name" value="DPP6 N-terminal domain-like"/>
    <property type="match status" value="1"/>
</dbReference>
<evidence type="ECO:0000259" key="9">
    <source>
        <dbReference type="Pfam" id="PF23878"/>
    </source>
</evidence>
<evidence type="ECO:0000259" key="10">
    <source>
        <dbReference type="Pfam" id="PF23925"/>
    </source>
</evidence>
<dbReference type="GO" id="GO:0000049">
    <property type="term" value="F:tRNA binding"/>
    <property type="evidence" value="ECO:0007669"/>
    <property type="project" value="TreeGrafter"/>
</dbReference>
<gene>
    <name evidence="12" type="ORF">M011DRAFT_472170</name>
</gene>
<dbReference type="EMBL" id="MU006608">
    <property type="protein sequence ID" value="KAF2742448.1"/>
    <property type="molecule type" value="Genomic_DNA"/>
</dbReference>
<evidence type="ECO:0000256" key="3">
    <source>
        <dbReference type="ARBA" id="ARBA00022490"/>
    </source>
</evidence>
<keyword evidence="4" id="KW-0819">tRNA processing</keyword>
<dbReference type="Pfam" id="PF23936">
    <property type="entry name" value="HB_ELP1"/>
    <property type="match status" value="1"/>
</dbReference>
<dbReference type="PIRSF" id="PIRSF017233">
    <property type="entry name" value="IKAP"/>
    <property type="match status" value="1"/>
</dbReference>
<proteinExistence type="inferred from homology"/>
<feature type="region of interest" description="Disordered" evidence="6">
    <location>
        <begin position="1260"/>
        <end position="1280"/>
    </location>
</feature>
<feature type="region of interest" description="Disordered" evidence="6">
    <location>
        <begin position="1155"/>
        <end position="1184"/>
    </location>
</feature>
<keyword evidence="3 5" id="KW-0963">Cytoplasm</keyword>
<dbReference type="GO" id="GO:0002926">
    <property type="term" value="P:tRNA wobble base 5-methoxycarbonylmethyl-2-thiouridinylation"/>
    <property type="evidence" value="ECO:0007669"/>
    <property type="project" value="TreeGrafter"/>
</dbReference>
<dbReference type="UniPathway" id="UPA00988"/>